<feature type="region of interest" description="Disordered" evidence="4">
    <location>
        <begin position="236"/>
        <end position="263"/>
    </location>
</feature>
<feature type="region of interest" description="Disordered" evidence="4">
    <location>
        <begin position="56"/>
        <end position="184"/>
    </location>
</feature>
<dbReference type="OrthoDB" id="444809at2759"/>
<dbReference type="PANTHER" id="PTHR14369">
    <property type="entry name" value="SURFEIT LOCUS PROTEIN 6"/>
    <property type="match status" value="1"/>
</dbReference>
<proteinExistence type="inferred from homology"/>
<evidence type="ECO:0000256" key="1">
    <source>
        <dbReference type="ARBA" id="ARBA00004123"/>
    </source>
</evidence>
<dbReference type="GO" id="GO:0042274">
    <property type="term" value="P:ribosomal small subunit biogenesis"/>
    <property type="evidence" value="ECO:0007669"/>
    <property type="project" value="TreeGrafter"/>
</dbReference>
<dbReference type="EMBL" id="CAJVPK010000524">
    <property type="protein sequence ID" value="CAG8522008.1"/>
    <property type="molecule type" value="Genomic_DNA"/>
</dbReference>
<dbReference type="GO" id="GO:0003677">
    <property type="term" value="F:DNA binding"/>
    <property type="evidence" value="ECO:0007669"/>
    <property type="project" value="TreeGrafter"/>
</dbReference>
<comment type="caution">
    <text evidence="6">The sequence shown here is derived from an EMBL/GenBank/DDBJ whole genome shotgun (WGS) entry which is preliminary data.</text>
</comment>
<reference evidence="6" key="1">
    <citation type="submission" date="2021-06" db="EMBL/GenBank/DDBJ databases">
        <authorList>
            <person name="Kallberg Y."/>
            <person name="Tangrot J."/>
            <person name="Rosling A."/>
        </authorList>
    </citation>
    <scope>NUCLEOTIDE SEQUENCE</scope>
    <source>
        <strain evidence="6">AZ414A</strain>
    </source>
</reference>
<feature type="compositionally biased region" description="Polar residues" evidence="4">
    <location>
        <begin position="156"/>
        <end position="181"/>
    </location>
</feature>
<evidence type="ECO:0000256" key="4">
    <source>
        <dbReference type="SAM" id="MobiDB-lite"/>
    </source>
</evidence>
<evidence type="ECO:0000313" key="7">
    <source>
        <dbReference type="Proteomes" id="UP000789706"/>
    </source>
</evidence>
<comment type="similarity">
    <text evidence="2">Belongs to the SURF6 family.</text>
</comment>
<organism evidence="6 7">
    <name type="scientific">Diversispora eburnea</name>
    <dbReference type="NCBI Taxonomy" id="1213867"/>
    <lineage>
        <taxon>Eukaryota</taxon>
        <taxon>Fungi</taxon>
        <taxon>Fungi incertae sedis</taxon>
        <taxon>Mucoromycota</taxon>
        <taxon>Glomeromycotina</taxon>
        <taxon>Glomeromycetes</taxon>
        <taxon>Diversisporales</taxon>
        <taxon>Diversisporaceae</taxon>
        <taxon>Diversispora</taxon>
    </lineage>
</organism>
<evidence type="ECO:0000259" key="5">
    <source>
        <dbReference type="Pfam" id="PF04935"/>
    </source>
</evidence>
<dbReference type="PANTHER" id="PTHR14369:SF0">
    <property type="entry name" value="SURFEIT LOCUS PROTEIN 6"/>
    <property type="match status" value="1"/>
</dbReference>
<dbReference type="Pfam" id="PF04935">
    <property type="entry name" value="SURF6"/>
    <property type="match status" value="1"/>
</dbReference>
<comment type="subcellular location">
    <subcellularLocation>
        <location evidence="1">Nucleus</location>
    </subcellularLocation>
</comment>
<accession>A0A9N9A9S0</accession>
<feature type="domain" description="Ribosomal RNA-processing protein 14/surfeit locus protein 6 C-terminal" evidence="5">
    <location>
        <begin position="51"/>
        <end position="259"/>
    </location>
</feature>
<dbReference type="InterPro" id="IPR029190">
    <property type="entry name" value="Rrp14/SURF6_C"/>
</dbReference>
<dbReference type="Proteomes" id="UP000789706">
    <property type="component" value="Unassembled WGS sequence"/>
</dbReference>
<keyword evidence="3" id="KW-0539">Nucleus</keyword>
<dbReference type="AlphaFoldDB" id="A0A9N9A9S0"/>
<evidence type="ECO:0000313" key="6">
    <source>
        <dbReference type="EMBL" id="CAG8522008.1"/>
    </source>
</evidence>
<dbReference type="GO" id="GO:0005730">
    <property type="term" value="C:nucleolus"/>
    <property type="evidence" value="ECO:0007669"/>
    <property type="project" value="TreeGrafter"/>
</dbReference>
<protein>
    <submittedName>
        <fullName evidence="6">6257_t:CDS:1</fullName>
    </submittedName>
</protein>
<keyword evidence="7" id="KW-1185">Reference proteome</keyword>
<sequence length="263" mass="31225">MALLSWTPESIKERIKIQNHFIESAVSLIPPKNYFKNSDDNEIYYNKRKRVSKQLLKEQKKAAKKQKLDPNNLKTNIKSKPKDEEHNSSKTRLTITERLSRLRLAKQNFEQDSEKKKKIRKEKNRIREENKKKRSKNLNQQKELNDNDSKGKEDINLNSKPLEQENIQIQDSNSVEGNATQLHEKEEWRKALQKTQGEKVKDDISLLKKTIKNKTFKKKSSEKAWKERLQAVSKAITEKQEKRTKNIQERINMKKNKKGRKHK</sequence>
<dbReference type="GO" id="GO:0003723">
    <property type="term" value="F:RNA binding"/>
    <property type="evidence" value="ECO:0007669"/>
    <property type="project" value="TreeGrafter"/>
</dbReference>
<feature type="compositionally biased region" description="Basic and acidic residues" evidence="4">
    <location>
        <begin position="236"/>
        <end position="252"/>
    </location>
</feature>
<dbReference type="GO" id="GO:0042273">
    <property type="term" value="P:ribosomal large subunit biogenesis"/>
    <property type="evidence" value="ECO:0007669"/>
    <property type="project" value="TreeGrafter"/>
</dbReference>
<feature type="compositionally biased region" description="Basic and acidic residues" evidence="4">
    <location>
        <begin position="143"/>
        <end position="155"/>
    </location>
</feature>
<dbReference type="InterPro" id="IPR007019">
    <property type="entry name" value="SURF6"/>
</dbReference>
<evidence type="ECO:0000256" key="2">
    <source>
        <dbReference type="ARBA" id="ARBA00005904"/>
    </source>
</evidence>
<feature type="compositionally biased region" description="Basic residues" evidence="4">
    <location>
        <begin position="253"/>
        <end position="263"/>
    </location>
</feature>
<evidence type="ECO:0000256" key="3">
    <source>
        <dbReference type="ARBA" id="ARBA00023242"/>
    </source>
</evidence>
<gene>
    <name evidence="6" type="ORF">DEBURN_LOCUS5710</name>
</gene>
<name>A0A9N9A9S0_9GLOM</name>